<name>A0A0L1IKW3_ASPN3</name>
<evidence type="ECO:0000313" key="2">
    <source>
        <dbReference type="EMBL" id="KNG79833.1"/>
    </source>
</evidence>
<dbReference type="Pfam" id="PF16862">
    <property type="entry name" value="Glyco_hydro_79C"/>
    <property type="match status" value="1"/>
</dbReference>
<protein>
    <recommendedName>
        <fullName evidence="1">Beta-glucuronidase C-terminal domain-containing protein</fullName>
    </recommendedName>
</protein>
<dbReference type="AlphaFoldDB" id="A0A0L1IKW3"/>
<dbReference type="RefSeq" id="XP_015400756.1">
    <property type="nucleotide sequence ID" value="XM_015557125.1"/>
</dbReference>
<comment type="caution">
    <text evidence="2">The sequence shown here is derived from an EMBL/GenBank/DDBJ whole genome shotgun (WGS) entry which is preliminary data.</text>
</comment>
<gene>
    <name evidence="2" type="ORF">ANOM_011871</name>
</gene>
<dbReference type="InterPro" id="IPR031728">
    <property type="entry name" value="GlcAase_C"/>
</dbReference>
<organism evidence="2 3">
    <name type="scientific">Aspergillus nomiae NRRL (strain ATCC 15546 / NRRL 13137 / CBS 260.88 / M93)</name>
    <dbReference type="NCBI Taxonomy" id="1509407"/>
    <lineage>
        <taxon>Eukaryota</taxon>
        <taxon>Fungi</taxon>
        <taxon>Dikarya</taxon>
        <taxon>Ascomycota</taxon>
        <taxon>Pezizomycotina</taxon>
        <taxon>Eurotiomycetes</taxon>
        <taxon>Eurotiomycetidae</taxon>
        <taxon>Eurotiales</taxon>
        <taxon>Aspergillaceae</taxon>
        <taxon>Aspergillus</taxon>
        <taxon>Aspergillus subgen. Circumdati</taxon>
    </lineage>
</organism>
<dbReference type="GeneID" id="26813673"/>
<accession>A0A0L1IKW3</accession>
<dbReference type="Proteomes" id="UP000037505">
    <property type="component" value="Unassembled WGS sequence"/>
</dbReference>
<evidence type="ECO:0000259" key="1">
    <source>
        <dbReference type="Pfam" id="PF16862"/>
    </source>
</evidence>
<sequence>MLDLESLSAQLPRLCDRATLSIFRSTPNENPLRVLLYNSDYFTTGIRHKIEFTLSGIPASSVSEERLTADMATIAVGKGNITVAGQSFKEDLRAAERGGHGDSRGSRWRCNFPRWSIGGFGH</sequence>
<proteinExistence type="predicted"/>
<keyword evidence="3" id="KW-1185">Reference proteome</keyword>
<dbReference type="EMBL" id="JNOM01000977">
    <property type="protein sequence ID" value="KNG79833.1"/>
    <property type="molecule type" value="Genomic_DNA"/>
</dbReference>
<reference evidence="2 3" key="1">
    <citation type="submission" date="2014-06" db="EMBL/GenBank/DDBJ databases">
        <title>The Genome of the Aflatoxigenic Filamentous Fungus Aspergillus nomius.</title>
        <authorList>
            <person name="Moore M.G."/>
            <person name="Shannon B.M."/>
            <person name="Brian M.M."/>
        </authorList>
    </citation>
    <scope>NUCLEOTIDE SEQUENCE [LARGE SCALE GENOMIC DNA]</scope>
    <source>
        <strain evidence="2 3">NRRL 13137</strain>
    </source>
</reference>
<evidence type="ECO:0000313" key="3">
    <source>
        <dbReference type="Proteomes" id="UP000037505"/>
    </source>
</evidence>
<feature type="domain" description="Beta-glucuronidase C-terminal" evidence="1">
    <location>
        <begin position="28"/>
        <end position="98"/>
    </location>
</feature>